<dbReference type="OrthoDB" id="10511759at2759"/>
<dbReference type="PANTHER" id="PTHR35812">
    <property type="entry name" value="LIPOPROTEIN"/>
    <property type="match status" value="1"/>
</dbReference>
<dbReference type="EMBL" id="CAJNDS010000946">
    <property type="protein sequence ID" value="CAE7241689.1"/>
    <property type="molecule type" value="Genomic_DNA"/>
</dbReference>
<evidence type="ECO:0000313" key="5">
    <source>
        <dbReference type="Proteomes" id="UP000604046"/>
    </source>
</evidence>
<feature type="signal peptide" evidence="2">
    <location>
        <begin position="1"/>
        <end position="19"/>
    </location>
</feature>
<dbReference type="Pfam" id="PF07603">
    <property type="entry name" value="Lcl_C"/>
    <property type="match status" value="2"/>
</dbReference>
<accession>A0A812LH00</accession>
<dbReference type="AlphaFoldDB" id="A0A812LH00"/>
<dbReference type="Proteomes" id="UP000604046">
    <property type="component" value="Unassembled WGS sequence"/>
</dbReference>
<reference evidence="4" key="1">
    <citation type="submission" date="2021-02" db="EMBL/GenBank/DDBJ databases">
        <authorList>
            <person name="Dougan E. K."/>
            <person name="Rhodes N."/>
            <person name="Thang M."/>
            <person name="Chan C."/>
        </authorList>
    </citation>
    <scope>NUCLEOTIDE SEQUENCE</scope>
</reference>
<feature type="domain" description="Lcl C-terminal" evidence="3">
    <location>
        <begin position="281"/>
        <end position="377"/>
    </location>
</feature>
<evidence type="ECO:0000259" key="3">
    <source>
        <dbReference type="Pfam" id="PF07603"/>
    </source>
</evidence>
<keyword evidence="2" id="KW-0732">Signal</keyword>
<gene>
    <name evidence="4" type="ORF">SNAT2548_LOCUS10975</name>
</gene>
<organism evidence="4 5">
    <name type="scientific">Symbiodinium natans</name>
    <dbReference type="NCBI Taxonomy" id="878477"/>
    <lineage>
        <taxon>Eukaryota</taxon>
        <taxon>Sar</taxon>
        <taxon>Alveolata</taxon>
        <taxon>Dinophyceae</taxon>
        <taxon>Suessiales</taxon>
        <taxon>Symbiodiniaceae</taxon>
        <taxon>Symbiodinium</taxon>
    </lineage>
</organism>
<feature type="region of interest" description="Disordered" evidence="1">
    <location>
        <begin position="409"/>
        <end position="429"/>
    </location>
</feature>
<feature type="compositionally biased region" description="Low complexity" evidence="1">
    <location>
        <begin position="194"/>
        <end position="208"/>
    </location>
</feature>
<sequence>MACKLCAACLLLTCRHAMAGYRVVDTAQAKCFGAQDAMTCPSSGAFLGQDAQYHGVQPSYTDNLDGTVTDANTGLMWQKDPGPKMQYADAVAAVNSFTLAGHSDWRVPSIKELYSLILFSGRDVSGAQGTDTTGFTPFIDSAFGFQYGNVTAGERVIDSQWVTSNVYVSTVMNQQECFFGVNFADGRIKCYPTSSTSSANPESPSSGEAPGGCTEGSGPCTGGACPDGPPPDGLCPDGSKPPPPSRRLASMGYFTIYVRGPVYGENRFAKIENANFSSSAVICDEATNLTWMIEDSGQGFSWQEALAYCESSSHAGLTDWRLPNAHELHTIVDYGRSPDTTNSAAIDPLFVVSPLMNEAGQTDYPFYWTSTTHATEGQVEGGNAAYIGFGRCLGKMNGQWMDVHGAGCQRSDPKTGHASNYPDGHGPQGDAVRIQNHVRCVRTGVISASTDPVSMSRAGEASFGGSVLAALLLPLSGF</sequence>
<keyword evidence="5" id="KW-1185">Reference proteome</keyword>
<dbReference type="PANTHER" id="PTHR35812:SF1">
    <property type="entry name" value="LIPOPROTEIN"/>
    <property type="match status" value="1"/>
</dbReference>
<comment type="caution">
    <text evidence="4">The sequence shown here is derived from an EMBL/GenBank/DDBJ whole genome shotgun (WGS) entry which is preliminary data.</text>
</comment>
<evidence type="ECO:0000256" key="2">
    <source>
        <dbReference type="SAM" id="SignalP"/>
    </source>
</evidence>
<dbReference type="InterPro" id="IPR011460">
    <property type="entry name" value="Lcl_C"/>
</dbReference>
<protein>
    <recommendedName>
        <fullName evidence="3">Lcl C-terminal domain-containing protein</fullName>
    </recommendedName>
</protein>
<evidence type="ECO:0000256" key="1">
    <source>
        <dbReference type="SAM" id="MobiDB-lite"/>
    </source>
</evidence>
<name>A0A812LH00_9DINO</name>
<feature type="chain" id="PRO_5032776547" description="Lcl C-terminal domain-containing protein" evidence="2">
    <location>
        <begin position="20"/>
        <end position="478"/>
    </location>
</feature>
<feature type="region of interest" description="Disordered" evidence="1">
    <location>
        <begin position="194"/>
        <end position="215"/>
    </location>
</feature>
<feature type="domain" description="Lcl C-terminal" evidence="3">
    <location>
        <begin position="66"/>
        <end position="196"/>
    </location>
</feature>
<evidence type="ECO:0000313" key="4">
    <source>
        <dbReference type="EMBL" id="CAE7241689.1"/>
    </source>
</evidence>
<proteinExistence type="predicted"/>